<dbReference type="PANTHER" id="PTHR39639">
    <property type="entry name" value="CHROMOSOME 16, WHOLE GENOME SHOTGUN SEQUENCE"/>
    <property type="match status" value="1"/>
</dbReference>
<organism evidence="3 4">
    <name type="scientific">Cutaneotrichosporon cavernicola</name>
    <dbReference type="NCBI Taxonomy" id="279322"/>
    <lineage>
        <taxon>Eukaryota</taxon>
        <taxon>Fungi</taxon>
        <taxon>Dikarya</taxon>
        <taxon>Basidiomycota</taxon>
        <taxon>Agaricomycotina</taxon>
        <taxon>Tremellomycetes</taxon>
        <taxon>Trichosporonales</taxon>
        <taxon>Trichosporonaceae</taxon>
        <taxon>Cutaneotrichosporon</taxon>
    </lineage>
</organism>
<dbReference type="GeneID" id="85493071"/>
<dbReference type="InterPro" id="IPR004919">
    <property type="entry name" value="GmrSD_N"/>
</dbReference>
<evidence type="ECO:0000313" key="3">
    <source>
        <dbReference type="EMBL" id="BEI89200.1"/>
    </source>
</evidence>
<dbReference type="RefSeq" id="XP_060454466.1">
    <property type="nucleotide sequence ID" value="XM_060597587.1"/>
</dbReference>
<feature type="domain" description="GmrSD restriction endonucleases N-terminal" evidence="2">
    <location>
        <begin position="56"/>
        <end position="203"/>
    </location>
</feature>
<dbReference type="KEGG" id="ccac:CcaHIS019_0205620"/>
<feature type="compositionally biased region" description="Low complexity" evidence="1">
    <location>
        <begin position="462"/>
        <end position="473"/>
    </location>
</feature>
<evidence type="ECO:0000256" key="1">
    <source>
        <dbReference type="SAM" id="MobiDB-lite"/>
    </source>
</evidence>
<evidence type="ECO:0000313" key="4">
    <source>
        <dbReference type="Proteomes" id="UP001233271"/>
    </source>
</evidence>
<name>A0AA48I7B7_9TREE</name>
<feature type="compositionally biased region" description="Low complexity" evidence="1">
    <location>
        <begin position="522"/>
        <end position="535"/>
    </location>
</feature>
<dbReference type="EMBL" id="AP028213">
    <property type="protein sequence ID" value="BEI89200.1"/>
    <property type="molecule type" value="Genomic_DNA"/>
</dbReference>
<sequence length="535" mass="61076">MARLENNLSDDDYDELASDLDLGYDVKPSDTTIGQILKGTLDEPRFKSVNMRYLYELIQTEAVNLNPDYQRNVVWSDVRQMKLIMSLMQHYFVPPVIFAVENNEEKGLEERICIDGKQRCTSIQRFIDGRIPFISPNTREKFWYTTYPGQKGGKPLPDRLKQRFDQLQIQIVEYRHLDMNQQRDIFQRVQLGMPLSAAEKLQALGGHWTTWITHLENKYVIEPGGLKDKLPKFDVDRGRPFQVLASLCMMAYDSESQTVPTSTTITRFLERGDRPERSFQRKVEMTLAIFVEIATDFYDTAFETVEQRVAPVEFMGIGLLIFQRMDTYSTLRLAEEITKMRVHIRSRHRDIRSNAKVVKDVYAYLDGVPAGKLTGEVSAREDFNGSDSDDEVQQARIRKRQRDEDRDDTYYDAAAPRGEESAVITGLRSKKSKTSEKGKAAARPEPASTLPNPSQPPPTYSPRPSAAQPAPAAGRPPPIGMDAPNRGPEHALTAHQPPHTQNRSPPQHYIVPNYRNQEFSNPGHGYQQPPYGGRR</sequence>
<proteinExistence type="predicted"/>
<dbReference type="Pfam" id="PF03235">
    <property type="entry name" value="GmrSD_N"/>
    <property type="match status" value="1"/>
</dbReference>
<evidence type="ECO:0000259" key="2">
    <source>
        <dbReference type="Pfam" id="PF03235"/>
    </source>
</evidence>
<gene>
    <name evidence="3" type="ORF">CcaverHIS019_0205620</name>
</gene>
<protein>
    <recommendedName>
        <fullName evidence="2">GmrSD restriction endonucleases N-terminal domain-containing protein</fullName>
    </recommendedName>
</protein>
<keyword evidence="4" id="KW-1185">Reference proteome</keyword>
<reference evidence="3" key="1">
    <citation type="journal article" date="2023" name="BMC Genomics">
        <title>Chromosome-level genome assemblies of Cutaneotrichosporon spp. (Trichosporonales, Basidiomycota) reveal imbalanced evolution between nucleotide sequences and chromosome synteny.</title>
        <authorList>
            <person name="Kobayashi Y."/>
            <person name="Kayamori A."/>
            <person name="Aoki K."/>
            <person name="Shiwa Y."/>
            <person name="Matsutani M."/>
            <person name="Fujita N."/>
            <person name="Sugita T."/>
            <person name="Iwasaki W."/>
            <person name="Tanaka N."/>
            <person name="Takashima M."/>
        </authorList>
    </citation>
    <scope>NUCLEOTIDE SEQUENCE</scope>
    <source>
        <strain evidence="3">HIS019</strain>
    </source>
</reference>
<dbReference type="AlphaFoldDB" id="A0AA48I7B7"/>
<dbReference type="PANTHER" id="PTHR39639:SF1">
    <property type="entry name" value="DUF262 DOMAIN-CONTAINING PROTEIN"/>
    <property type="match status" value="1"/>
</dbReference>
<dbReference type="Proteomes" id="UP001233271">
    <property type="component" value="Chromosome 2"/>
</dbReference>
<accession>A0AA48I7B7</accession>
<feature type="region of interest" description="Disordered" evidence="1">
    <location>
        <begin position="380"/>
        <end position="535"/>
    </location>
</feature>